<evidence type="ECO:0000256" key="1">
    <source>
        <dbReference type="ARBA" id="ARBA00001947"/>
    </source>
</evidence>
<keyword evidence="7 12" id="KW-0378">Hydrolase</keyword>
<dbReference type="Proteomes" id="UP000028091">
    <property type="component" value="Unassembled WGS sequence"/>
</dbReference>
<dbReference type="GO" id="GO:0003935">
    <property type="term" value="F:GTP cyclohydrolase II activity"/>
    <property type="evidence" value="ECO:0007669"/>
    <property type="project" value="UniProtKB-EC"/>
</dbReference>
<dbReference type="eggNOG" id="COG0807">
    <property type="taxonomic scope" value="Bacteria"/>
</dbReference>
<dbReference type="AlphaFoldDB" id="A0A081LC77"/>
<keyword evidence="8" id="KW-0862">Zinc</keyword>
<evidence type="ECO:0000313" key="13">
    <source>
        <dbReference type="Proteomes" id="UP000028091"/>
    </source>
</evidence>
<dbReference type="GO" id="GO:0046872">
    <property type="term" value="F:metal ion binding"/>
    <property type="evidence" value="ECO:0007669"/>
    <property type="project" value="UniProtKB-KW"/>
</dbReference>
<dbReference type="PANTHER" id="PTHR21327">
    <property type="entry name" value="GTP CYCLOHYDROLASE II-RELATED"/>
    <property type="match status" value="1"/>
</dbReference>
<dbReference type="EMBL" id="JOTP01000006">
    <property type="protein sequence ID" value="KEP26853.1"/>
    <property type="molecule type" value="Genomic_DNA"/>
</dbReference>
<dbReference type="NCBIfam" id="NF001591">
    <property type="entry name" value="PRK00393.1"/>
    <property type="match status" value="1"/>
</dbReference>
<evidence type="ECO:0000256" key="9">
    <source>
        <dbReference type="ARBA" id="ARBA00023134"/>
    </source>
</evidence>
<evidence type="ECO:0000256" key="4">
    <source>
        <dbReference type="ARBA" id="ARBA00022619"/>
    </source>
</evidence>
<evidence type="ECO:0000259" key="11">
    <source>
        <dbReference type="Pfam" id="PF00925"/>
    </source>
</evidence>
<reference evidence="12 13" key="1">
    <citation type="submission" date="2012-09" db="EMBL/GenBank/DDBJ databases">
        <title>Genome Sequence of Bacillus sp. DW5-4.</title>
        <authorList>
            <person name="Lai Q."/>
            <person name="Liu Y."/>
            <person name="Shao Z."/>
        </authorList>
    </citation>
    <scope>NUCLEOTIDE SEQUENCE [LARGE SCALE GENOMIC DNA]</scope>
    <source>
        <strain evidence="12 13">DW5-4</strain>
    </source>
</reference>
<evidence type="ECO:0000256" key="8">
    <source>
        <dbReference type="ARBA" id="ARBA00022833"/>
    </source>
</evidence>
<comment type="cofactor">
    <cofactor evidence="1">
        <name>Zn(2+)</name>
        <dbReference type="ChEBI" id="CHEBI:29105"/>
    </cofactor>
</comment>
<feature type="domain" description="GTP cyclohydrolase II" evidence="11">
    <location>
        <begin position="64"/>
        <end position="207"/>
    </location>
</feature>
<dbReference type="CDD" id="cd00641">
    <property type="entry name" value="GTP_cyclohydro2"/>
    <property type="match status" value="1"/>
</dbReference>
<dbReference type="OrthoDB" id="9793111at2"/>
<name>A0A081LC77_9BACI</name>
<dbReference type="GO" id="GO:0009231">
    <property type="term" value="P:riboflavin biosynthetic process"/>
    <property type="evidence" value="ECO:0007669"/>
    <property type="project" value="UniProtKB-UniPathway"/>
</dbReference>
<dbReference type="SUPFAM" id="SSF142695">
    <property type="entry name" value="RibA-like"/>
    <property type="match status" value="1"/>
</dbReference>
<evidence type="ECO:0000256" key="7">
    <source>
        <dbReference type="ARBA" id="ARBA00022801"/>
    </source>
</evidence>
<dbReference type="UniPathway" id="UPA00275"/>
<accession>A0A081LC77</accession>
<dbReference type="Pfam" id="PF00925">
    <property type="entry name" value="GTP_cyclohydro2"/>
    <property type="match status" value="1"/>
</dbReference>
<keyword evidence="5" id="KW-0479">Metal-binding</keyword>
<dbReference type="EC" id="3.5.4.25" evidence="3"/>
<dbReference type="RefSeq" id="WP_034320027.1">
    <property type="nucleotide sequence ID" value="NZ_JAVIKA010000006.1"/>
</dbReference>
<dbReference type="Gene3D" id="3.40.50.10990">
    <property type="entry name" value="GTP cyclohydrolase II"/>
    <property type="match status" value="1"/>
</dbReference>
<keyword evidence="6" id="KW-0547">Nucleotide-binding</keyword>
<keyword evidence="9" id="KW-0342">GTP-binding</keyword>
<dbReference type="InterPro" id="IPR032677">
    <property type="entry name" value="GTP_cyclohydro_II"/>
</dbReference>
<gene>
    <name evidence="12" type="ORF">BA70_16665</name>
</gene>
<evidence type="ECO:0000256" key="10">
    <source>
        <dbReference type="ARBA" id="ARBA00049295"/>
    </source>
</evidence>
<dbReference type="InterPro" id="IPR036144">
    <property type="entry name" value="RibA-like_sf"/>
</dbReference>
<dbReference type="PANTHER" id="PTHR21327:SF18">
    <property type="entry name" value="3,4-DIHYDROXY-2-BUTANONE 4-PHOSPHATE SYNTHASE"/>
    <property type="match status" value="1"/>
</dbReference>
<dbReference type="InterPro" id="IPR000926">
    <property type="entry name" value="RibA"/>
</dbReference>
<keyword evidence="13" id="KW-1185">Reference proteome</keyword>
<evidence type="ECO:0000256" key="3">
    <source>
        <dbReference type="ARBA" id="ARBA00012762"/>
    </source>
</evidence>
<comment type="caution">
    <text evidence="12">The sequence shown here is derived from an EMBL/GenBank/DDBJ whole genome shotgun (WGS) entry which is preliminary data.</text>
</comment>
<evidence type="ECO:0000313" key="12">
    <source>
        <dbReference type="EMBL" id="KEP26853.1"/>
    </source>
</evidence>
<organism evidence="12 13">
    <name type="scientific">Bacillus zhangzhouensis</name>
    <dbReference type="NCBI Taxonomy" id="1178540"/>
    <lineage>
        <taxon>Bacteria</taxon>
        <taxon>Bacillati</taxon>
        <taxon>Bacillota</taxon>
        <taxon>Bacilli</taxon>
        <taxon>Bacillales</taxon>
        <taxon>Bacillaceae</taxon>
        <taxon>Bacillus</taxon>
    </lineage>
</organism>
<keyword evidence="4" id="KW-0686">Riboflavin biosynthesis</keyword>
<evidence type="ECO:0000256" key="2">
    <source>
        <dbReference type="ARBA" id="ARBA00004853"/>
    </source>
</evidence>
<evidence type="ECO:0000256" key="5">
    <source>
        <dbReference type="ARBA" id="ARBA00022723"/>
    </source>
</evidence>
<dbReference type="GO" id="GO:0005525">
    <property type="term" value="F:GTP binding"/>
    <property type="evidence" value="ECO:0007669"/>
    <property type="project" value="UniProtKB-KW"/>
</dbReference>
<proteinExistence type="predicted"/>
<dbReference type="GO" id="GO:0005829">
    <property type="term" value="C:cytosol"/>
    <property type="evidence" value="ECO:0007669"/>
    <property type="project" value="TreeGrafter"/>
</dbReference>
<comment type="pathway">
    <text evidence="2">Cofactor biosynthesis; riboflavin biosynthesis; 5-amino-6-(D-ribitylamino)uracil from GTP: step 1/4.</text>
</comment>
<comment type="catalytic activity">
    <reaction evidence="10">
        <text>GTP + 4 H2O = 2,5-diamino-6-hydroxy-4-(5-phosphoribosylamino)-pyrimidine + formate + 2 phosphate + 3 H(+)</text>
        <dbReference type="Rhea" id="RHEA:23704"/>
        <dbReference type="ChEBI" id="CHEBI:15377"/>
        <dbReference type="ChEBI" id="CHEBI:15378"/>
        <dbReference type="ChEBI" id="CHEBI:15740"/>
        <dbReference type="ChEBI" id="CHEBI:37565"/>
        <dbReference type="ChEBI" id="CHEBI:43474"/>
        <dbReference type="ChEBI" id="CHEBI:58614"/>
        <dbReference type="EC" id="3.5.4.25"/>
    </reaction>
</comment>
<protein>
    <recommendedName>
        <fullName evidence="3">GTP cyclohydrolase II</fullName>
        <ecNumber evidence="3">3.5.4.25</ecNumber>
    </recommendedName>
</protein>
<evidence type="ECO:0000256" key="6">
    <source>
        <dbReference type="ARBA" id="ARBA00022741"/>
    </source>
</evidence>
<sequence>MNKFVAELQSMIHRFTFQEKDYLLVGPVNLPISIQHEEVQFKWYAFSPVDPDTRPTIESIVQMSTMQQTFSSCLLFGDFENEVPPLVRIHSVCQTGDVFGSLKCDCGPQLALSLKKITEHGKGMLVYMANQEGRSIGLMAKALTYKLQEMKLDTFEANRLIGCGDDDRHYEEAAAVLHYLNKGKPLHLLTNNPDKVDSIAAYGLPVLRFDHTVEASLYNEAYLKAKAASGHMVDEKKLINQ</sequence>